<dbReference type="InterPro" id="IPR011032">
    <property type="entry name" value="GroES-like_sf"/>
</dbReference>
<dbReference type="InterPro" id="IPR036291">
    <property type="entry name" value="NAD(P)-bd_dom_sf"/>
</dbReference>
<dbReference type="InterPro" id="IPR050700">
    <property type="entry name" value="YIM1/Zinc_Alcohol_DH_Fams"/>
</dbReference>
<dbReference type="Pfam" id="PF08240">
    <property type="entry name" value="ADH_N"/>
    <property type="match status" value="1"/>
</dbReference>
<dbReference type="Gene3D" id="3.90.180.10">
    <property type="entry name" value="Medium-chain alcohol dehydrogenases, catalytic domain"/>
    <property type="match status" value="1"/>
</dbReference>
<dbReference type="CDD" id="cd08267">
    <property type="entry name" value="MDR1"/>
    <property type="match status" value="1"/>
</dbReference>
<reference evidence="3" key="1">
    <citation type="journal article" date="2019" name="Int. J. Syst. Evol. Microbiol.">
        <title>The Global Catalogue of Microorganisms (GCM) 10K type strain sequencing project: providing services to taxonomists for standard genome sequencing and annotation.</title>
        <authorList>
            <consortium name="The Broad Institute Genomics Platform"/>
            <consortium name="The Broad Institute Genome Sequencing Center for Infectious Disease"/>
            <person name="Wu L."/>
            <person name="Ma J."/>
        </authorList>
    </citation>
    <scope>NUCLEOTIDE SEQUENCE [LARGE SCALE GENOMIC DNA]</scope>
    <source>
        <strain evidence="3">CGMCC 1.12192</strain>
    </source>
</reference>
<dbReference type="Proteomes" id="UP001595960">
    <property type="component" value="Unassembled WGS sequence"/>
</dbReference>
<evidence type="ECO:0000313" key="3">
    <source>
        <dbReference type="Proteomes" id="UP001595960"/>
    </source>
</evidence>
<dbReference type="InterPro" id="IPR013154">
    <property type="entry name" value="ADH-like_N"/>
</dbReference>
<dbReference type="Gene3D" id="3.40.50.720">
    <property type="entry name" value="NAD(P)-binding Rossmann-like Domain"/>
    <property type="match status" value="1"/>
</dbReference>
<comment type="caution">
    <text evidence="2">The sequence shown here is derived from an EMBL/GenBank/DDBJ whole genome shotgun (WGS) entry which is preliminary data.</text>
</comment>
<dbReference type="Pfam" id="PF13602">
    <property type="entry name" value="ADH_zinc_N_2"/>
    <property type="match status" value="1"/>
</dbReference>
<name>A0ABV9R654_9MICO</name>
<protein>
    <submittedName>
        <fullName evidence="2">NAD(P)-dependent alcohol dehydrogenase</fullName>
    </submittedName>
</protein>
<proteinExistence type="predicted"/>
<keyword evidence="3" id="KW-1185">Reference proteome</keyword>
<dbReference type="RefSeq" id="WP_204392281.1">
    <property type="nucleotide sequence ID" value="NZ_JAFBBW010000001.1"/>
</dbReference>
<dbReference type="InterPro" id="IPR020843">
    <property type="entry name" value="ER"/>
</dbReference>
<dbReference type="EMBL" id="JBHSJC010000001">
    <property type="protein sequence ID" value="MFC4828952.1"/>
    <property type="molecule type" value="Genomic_DNA"/>
</dbReference>
<dbReference type="SUPFAM" id="SSF50129">
    <property type="entry name" value="GroES-like"/>
    <property type="match status" value="1"/>
</dbReference>
<dbReference type="SMART" id="SM00829">
    <property type="entry name" value="PKS_ER"/>
    <property type="match status" value="1"/>
</dbReference>
<organism evidence="2 3">
    <name type="scientific">Agromyces aurantiacus</name>
    <dbReference type="NCBI Taxonomy" id="165814"/>
    <lineage>
        <taxon>Bacteria</taxon>
        <taxon>Bacillati</taxon>
        <taxon>Actinomycetota</taxon>
        <taxon>Actinomycetes</taxon>
        <taxon>Micrococcales</taxon>
        <taxon>Microbacteriaceae</taxon>
        <taxon>Agromyces</taxon>
    </lineage>
</organism>
<evidence type="ECO:0000259" key="1">
    <source>
        <dbReference type="SMART" id="SM00829"/>
    </source>
</evidence>
<dbReference type="PANTHER" id="PTHR11695">
    <property type="entry name" value="ALCOHOL DEHYDROGENASE RELATED"/>
    <property type="match status" value="1"/>
</dbReference>
<sequence>MTDSETATAASAPTRATTMRAAVVDRFGGPEHVRVDRVPKPEPAADEVLVRVRAATVSVADHRLRARDIPRGLSLLVAPTIGLFRPRVHVLGMDVAGVVESVGSAVTRFAPGDEVIAMLGSRMGGHAEYVAVPQGGDIPRKPATLSFEEAAAIVFGGHTAMRYLARVELRPGAEVLVNGASGAVGIAAVQLAARRGARVTAVTSARNAALVRANGASRVVDHEREDFAAGASGAYDVIVECAGTAPFPRVRHLIRPGGALLQVIADLGDMLAAPWRSRRSGILVTSTGDRVGPDGMQRLAELAEAGDIRPVIDRVVELDGIVDAHRYVDTGRKRGSVVVRLG</sequence>
<dbReference type="PANTHER" id="PTHR11695:SF648">
    <property type="entry name" value="ZINC-BINDING OXIDOREDUCTASE"/>
    <property type="match status" value="1"/>
</dbReference>
<gene>
    <name evidence="2" type="ORF">ACFPER_09145</name>
</gene>
<accession>A0ABV9R654</accession>
<feature type="domain" description="Enoyl reductase (ER)" evidence="1">
    <location>
        <begin position="28"/>
        <end position="339"/>
    </location>
</feature>
<evidence type="ECO:0000313" key="2">
    <source>
        <dbReference type="EMBL" id="MFC4828952.1"/>
    </source>
</evidence>
<dbReference type="SUPFAM" id="SSF51735">
    <property type="entry name" value="NAD(P)-binding Rossmann-fold domains"/>
    <property type="match status" value="1"/>
</dbReference>